<evidence type="ECO:0000313" key="2">
    <source>
        <dbReference type="EMBL" id="HJG86140.1"/>
    </source>
</evidence>
<dbReference type="Proteomes" id="UP000760668">
    <property type="component" value="Unassembled WGS sequence"/>
</dbReference>
<feature type="transmembrane region" description="Helical" evidence="1">
    <location>
        <begin position="79"/>
        <end position="105"/>
    </location>
</feature>
<dbReference type="AlphaFoldDB" id="A0A921ML23"/>
<feature type="transmembrane region" description="Helical" evidence="1">
    <location>
        <begin position="112"/>
        <end position="138"/>
    </location>
</feature>
<dbReference type="RefSeq" id="WP_295369447.1">
    <property type="nucleotide sequence ID" value="NZ_DYUC01000029.1"/>
</dbReference>
<feature type="transmembrane region" description="Helical" evidence="1">
    <location>
        <begin position="144"/>
        <end position="172"/>
    </location>
</feature>
<reference evidence="2" key="2">
    <citation type="submission" date="2021-09" db="EMBL/GenBank/DDBJ databases">
        <authorList>
            <person name="Gilroy R."/>
        </authorList>
    </citation>
    <scope>NUCLEOTIDE SEQUENCE</scope>
    <source>
        <strain evidence="2">CHK179-5677</strain>
    </source>
</reference>
<keyword evidence="1" id="KW-1133">Transmembrane helix</keyword>
<evidence type="ECO:0000256" key="1">
    <source>
        <dbReference type="SAM" id="Phobius"/>
    </source>
</evidence>
<protein>
    <submittedName>
        <fullName evidence="2">DUF1700 domain-containing protein</fullName>
    </submittedName>
</protein>
<gene>
    <name evidence="2" type="ORF">K8V01_03820</name>
</gene>
<proteinExistence type="predicted"/>
<organism evidence="2 3">
    <name type="scientific">Pseudoflavonifractor capillosus</name>
    <dbReference type="NCBI Taxonomy" id="106588"/>
    <lineage>
        <taxon>Bacteria</taxon>
        <taxon>Bacillati</taxon>
        <taxon>Bacillota</taxon>
        <taxon>Clostridia</taxon>
        <taxon>Eubacteriales</taxon>
        <taxon>Oscillospiraceae</taxon>
        <taxon>Pseudoflavonifractor</taxon>
    </lineage>
</organism>
<comment type="caution">
    <text evidence="2">The sequence shown here is derived from an EMBL/GenBank/DDBJ whole genome shotgun (WGS) entry which is preliminary data.</text>
</comment>
<dbReference type="EMBL" id="DYUC01000029">
    <property type="protein sequence ID" value="HJG86140.1"/>
    <property type="molecule type" value="Genomic_DNA"/>
</dbReference>
<dbReference type="Pfam" id="PF22564">
    <property type="entry name" value="HAAS"/>
    <property type="match status" value="1"/>
</dbReference>
<keyword evidence="1" id="KW-0472">Membrane</keyword>
<evidence type="ECO:0000313" key="3">
    <source>
        <dbReference type="Proteomes" id="UP000760668"/>
    </source>
</evidence>
<sequence>MEAQEYLDELSGYLAGRMPHRELESVLEYYKEYFEEKGPDGAWQAEEELGTPDEAAARILGATARRGGMERRRWSTGQIAAVILLSPIWAPVLLVLAAAALILALGLLGAAACVAAGGIVCAFGGLFVVWCGITQIFYSVPTTLFFTGLGFVAAALGLLIFLGGAALCALWCKGVAALARWIARGGRREEAAA</sequence>
<name>A0A921ML23_9FIRM</name>
<keyword evidence="1" id="KW-0812">Transmembrane</keyword>
<reference evidence="2" key="1">
    <citation type="journal article" date="2021" name="PeerJ">
        <title>Extensive microbial diversity within the chicken gut microbiome revealed by metagenomics and culture.</title>
        <authorList>
            <person name="Gilroy R."/>
            <person name="Ravi A."/>
            <person name="Getino M."/>
            <person name="Pursley I."/>
            <person name="Horton D.L."/>
            <person name="Alikhan N.F."/>
            <person name="Baker D."/>
            <person name="Gharbi K."/>
            <person name="Hall N."/>
            <person name="Watson M."/>
            <person name="Adriaenssens E.M."/>
            <person name="Foster-Nyarko E."/>
            <person name="Jarju S."/>
            <person name="Secka A."/>
            <person name="Antonio M."/>
            <person name="Oren A."/>
            <person name="Chaudhuri R.R."/>
            <person name="La Ragione R."/>
            <person name="Hildebrand F."/>
            <person name="Pallen M.J."/>
        </authorList>
    </citation>
    <scope>NUCLEOTIDE SEQUENCE</scope>
    <source>
        <strain evidence="2">CHK179-5677</strain>
    </source>
</reference>
<accession>A0A921ML23</accession>